<proteinExistence type="predicted"/>
<name>M9NJS6_9ENTR</name>
<dbReference type="GO" id="GO:0016758">
    <property type="term" value="F:hexosyltransferase activity"/>
    <property type="evidence" value="ECO:0007669"/>
    <property type="project" value="UniProtKB-ARBA"/>
</dbReference>
<reference evidence="2" key="1">
    <citation type="journal article" date="2013" name="Foodborne Pathog. Dis.">
        <title>Identification and Characterization of Five New Molecular Serogroups of Cronobacter spp.</title>
        <authorList>
            <person name="Jarvis K.G."/>
            <person name="Yan Q.Q."/>
            <person name="Grim C.J."/>
            <person name="Power K.A."/>
            <person name="Franco A.A."/>
            <person name="Hu L."/>
            <person name="Gopinath G."/>
            <person name="Sathyamoorthy V."/>
            <person name="Kotewicz M.L."/>
            <person name="Kothary M.H."/>
            <person name="Lee C."/>
            <person name="Sadowski J."/>
            <person name="Fanning S."/>
            <person name="Tall B.D."/>
        </authorList>
    </citation>
    <scope>NUCLEOTIDE SEQUENCE</scope>
    <source>
        <strain evidence="2">ATCC 51329</strain>
    </source>
</reference>
<protein>
    <submittedName>
        <fullName evidence="2">WeoS</fullName>
    </submittedName>
</protein>
<dbReference type="SUPFAM" id="SSF53448">
    <property type="entry name" value="Nucleotide-diphospho-sugar transferases"/>
    <property type="match status" value="1"/>
</dbReference>
<gene>
    <name evidence="2" type="primary">weoS</name>
</gene>
<dbReference type="Pfam" id="PF00535">
    <property type="entry name" value="Glycos_transf_2"/>
    <property type="match status" value="1"/>
</dbReference>
<dbReference type="InterPro" id="IPR001173">
    <property type="entry name" value="Glyco_trans_2-like"/>
</dbReference>
<sequence length="304" mass="35587">MSMEKYKVTVVTLTYNNWDKIHTAIKSLAKQSIDEHIDIEYLIVDDGTENFNLEYVEELVRNNLNIKTRIIINKRNLGTVKSFNNAIKQSYGDFIIPLSADDEFYANDVINNIMAEFVNSNAEIVTARRMPYEEGNRAAFASLPTEAQIKLFTNNVELLKYILKHGSFISGACTYYRKSLLMRLGFFDEEYVLLEDYPFLVKALLNGVGINYVNIVAIKYRLGGVSNIAKRHPLLEKDFRRLYKNISVMPQLNPYWKRRIFYLKVLTPSEKIKILNIMKYPEQFIYFCLKRFGKIFGYNIERLR</sequence>
<dbReference type="EMBL" id="JQ390552">
    <property type="protein sequence ID" value="AFI81977.1"/>
    <property type="molecule type" value="Genomic_DNA"/>
</dbReference>
<dbReference type="InterPro" id="IPR029044">
    <property type="entry name" value="Nucleotide-diphossugar_trans"/>
</dbReference>
<dbReference type="PANTHER" id="PTHR22916">
    <property type="entry name" value="GLYCOSYLTRANSFERASE"/>
    <property type="match status" value="1"/>
</dbReference>
<dbReference type="PANTHER" id="PTHR22916:SF3">
    <property type="entry name" value="UDP-GLCNAC:BETAGAL BETA-1,3-N-ACETYLGLUCOSAMINYLTRANSFERASE-LIKE PROTEIN 1"/>
    <property type="match status" value="1"/>
</dbReference>
<evidence type="ECO:0000259" key="1">
    <source>
        <dbReference type="Pfam" id="PF00535"/>
    </source>
</evidence>
<dbReference type="AlphaFoldDB" id="M9NJS6"/>
<organism evidence="2">
    <name type="scientific">Cronobacter muytjensii ATCC 51329</name>
    <dbReference type="NCBI Taxonomy" id="1159613"/>
    <lineage>
        <taxon>Bacteria</taxon>
        <taxon>Pseudomonadati</taxon>
        <taxon>Pseudomonadota</taxon>
        <taxon>Gammaproteobacteria</taxon>
        <taxon>Enterobacterales</taxon>
        <taxon>Enterobacteriaceae</taxon>
        <taxon>Cronobacter</taxon>
    </lineage>
</organism>
<evidence type="ECO:0000313" key="2">
    <source>
        <dbReference type="EMBL" id="AFI81977.1"/>
    </source>
</evidence>
<dbReference type="Gene3D" id="3.90.550.10">
    <property type="entry name" value="Spore Coat Polysaccharide Biosynthesis Protein SpsA, Chain A"/>
    <property type="match status" value="1"/>
</dbReference>
<accession>M9NJS6</accession>
<feature type="domain" description="Glycosyltransferase 2-like" evidence="1">
    <location>
        <begin position="9"/>
        <end position="184"/>
    </location>
</feature>